<accession>A0A6J1CLM0</accession>
<dbReference type="Proteomes" id="UP000504603">
    <property type="component" value="Unplaced"/>
</dbReference>
<keyword evidence="3" id="KW-1185">Reference proteome</keyword>
<dbReference type="InterPro" id="IPR040290">
    <property type="entry name" value="Prot_E6-like"/>
</dbReference>
<dbReference type="PANTHER" id="PTHR35274">
    <property type="entry name" value="E6-LIKE PROTEIN"/>
    <property type="match status" value="1"/>
</dbReference>
<dbReference type="AlphaFoldDB" id="A0A6J1CLM0"/>
<gene>
    <name evidence="4" type="primary">LOC111012294</name>
</gene>
<feature type="compositionally biased region" description="Acidic residues" evidence="1">
    <location>
        <begin position="260"/>
        <end position="269"/>
    </location>
</feature>
<name>A0A6J1CLM0_MOMCH</name>
<evidence type="ECO:0000313" key="4">
    <source>
        <dbReference type="RefSeq" id="XP_022142077.1"/>
    </source>
</evidence>
<dbReference type="PANTHER" id="PTHR35274:SF2">
    <property type="entry name" value="E6-LIKE PROTEIN"/>
    <property type="match status" value="1"/>
</dbReference>
<feature type="region of interest" description="Disordered" evidence="1">
    <location>
        <begin position="245"/>
        <end position="269"/>
    </location>
</feature>
<keyword evidence="2" id="KW-0732">Signal</keyword>
<evidence type="ECO:0000313" key="3">
    <source>
        <dbReference type="Proteomes" id="UP000504603"/>
    </source>
</evidence>
<evidence type="ECO:0000256" key="2">
    <source>
        <dbReference type="SAM" id="SignalP"/>
    </source>
</evidence>
<dbReference type="OrthoDB" id="1306371at2759"/>
<feature type="signal peptide" evidence="2">
    <location>
        <begin position="1"/>
        <end position="23"/>
    </location>
</feature>
<reference evidence="4" key="1">
    <citation type="submission" date="2025-08" db="UniProtKB">
        <authorList>
            <consortium name="RefSeq"/>
        </authorList>
    </citation>
    <scope>IDENTIFICATION</scope>
    <source>
        <strain evidence="4">OHB3-1</strain>
    </source>
</reference>
<sequence length="269" mass="30523">MASSVKLCSVLVLLSLLLLQIHARESSFFSKVPNNGVKEETEIPIEPLTKPGKKEQQQQQQEPNFIPQAQNSGYGLYGHESGQLPPSDAKFSDPAAGRPFTTTSTNYNYQNDDVSYKAESEEYYEEEDSNNNNDYSNDNFQNGNSKPYENSFYYNKDLYDNGRRNFGSTRLSRGDYTTTPLYEQEKNSYYNGGGGGGGVAERQGMSDTRFMENGKYFYDLDREPHHYRKPRGYFGNTNGNTYEYGNSMAGSRYQNGGAEFQEEPDQFVP</sequence>
<dbReference type="GeneID" id="111012294"/>
<feature type="compositionally biased region" description="Polar residues" evidence="1">
    <location>
        <begin position="100"/>
        <end position="113"/>
    </location>
</feature>
<protein>
    <submittedName>
        <fullName evidence="4">Protein E6-like</fullName>
    </submittedName>
</protein>
<dbReference type="KEGG" id="mcha:111012294"/>
<organism evidence="3 4">
    <name type="scientific">Momordica charantia</name>
    <name type="common">Bitter gourd</name>
    <name type="synonym">Balsam pear</name>
    <dbReference type="NCBI Taxonomy" id="3673"/>
    <lineage>
        <taxon>Eukaryota</taxon>
        <taxon>Viridiplantae</taxon>
        <taxon>Streptophyta</taxon>
        <taxon>Embryophyta</taxon>
        <taxon>Tracheophyta</taxon>
        <taxon>Spermatophyta</taxon>
        <taxon>Magnoliopsida</taxon>
        <taxon>eudicotyledons</taxon>
        <taxon>Gunneridae</taxon>
        <taxon>Pentapetalae</taxon>
        <taxon>rosids</taxon>
        <taxon>fabids</taxon>
        <taxon>Cucurbitales</taxon>
        <taxon>Cucurbitaceae</taxon>
        <taxon>Momordiceae</taxon>
        <taxon>Momordica</taxon>
    </lineage>
</organism>
<feature type="compositionally biased region" description="Low complexity" evidence="1">
    <location>
        <begin position="130"/>
        <end position="139"/>
    </location>
</feature>
<feature type="chain" id="PRO_5026681507" evidence="2">
    <location>
        <begin position="24"/>
        <end position="269"/>
    </location>
</feature>
<evidence type="ECO:0000256" key="1">
    <source>
        <dbReference type="SAM" id="MobiDB-lite"/>
    </source>
</evidence>
<proteinExistence type="predicted"/>
<feature type="region of interest" description="Disordered" evidence="1">
    <location>
        <begin position="40"/>
        <end position="148"/>
    </location>
</feature>
<dbReference type="RefSeq" id="XP_022142077.1">
    <property type="nucleotide sequence ID" value="XM_022286385.1"/>
</dbReference>